<evidence type="ECO:0000313" key="2">
    <source>
        <dbReference type="Proteomes" id="UP001056201"/>
    </source>
</evidence>
<gene>
    <name evidence="1" type="ORF">MW290_07660</name>
</gene>
<dbReference type="Proteomes" id="UP001056201">
    <property type="component" value="Chromosome 1"/>
</dbReference>
<organism evidence="1 2">
    <name type="scientific">Aquincola tertiaricarbonis</name>
    <dbReference type="NCBI Taxonomy" id="391953"/>
    <lineage>
        <taxon>Bacteria</taxon>
        <taxon>Pseudomonadati</taxon>
        <taxon>Pseudomonadota</taxon>
        <taxon>Betaproteobacteria</taxon>
        <taxon>Burkholderiales</taxon>
        <taxon>Sphaerotilaceae</taxon>
        <taxon>Aquincola</taxon>
    </lineage>
</organism>
<dbReference type="RefSeq" id="WP_250194088.1">
    <property type="nucleotide sequence ID" value="NZ_CP097635.1"/>
</dbReference>
<accession>A0ABY4S2C5</accession>
<sequence length="104" mass="11384">MVKHFPEVQAASRSWIVAADEHGLRTNVLADLLDQHVPPGDLLVEVHRKLGDCLPRRQAVDFVAAHIGKGNIRITDRAFRGFLVVAAHRVATGLSAVPEHRPTA</sequence>
<protein>
    <submittedName>
        <fullName evidence="1">Uncharacterized protein</fullName>
    </submittedName>
</protein>
<name>A0ABY4S2C5_AQUTE</name>
<reference evidence="1" key="1">
    <citation type="submission" date="2022-05" db="EMBL/GenBank/DDBJ databases">
        <title>An RpoN-dependent PEP-CTERM gene is involved in floc formation of an Aquincola tertiaricarbonis strain.</title>
        <authorList>
            <person name="Qiu D."/>
            <person name="Xia M."/>
        </authorList>
    </citation>
    <scope>NUCLEOTIDE SEQUENCE</scope>
    <source>
        <strain evidence="1">RN12</strain>
    </source>
</reference>
<keyword evidence="2" id="KW-1185">Reference proteome</keyword>
<dbReference type="EMBL" id="CP097635">
    <property type="protein sequence ID" value="URI05823.1"/>
    <property type="molecule type" value="Genomic_DNA"/>
</dbReference>
<evidence type="ECO:0000313" key="1">
    <source>
        <dbReference type="EMBL" id="URI05823.1"/>
    </source>
</evidence>
<proteinExistence type="predicted"/>